<comment type="caution">
    <text evidence="1">The sequence shown here is derived from an EMBL/GenBank/DDBJ whole genome shotgun (WGS) entry which is preliminary data.</text>
</comment>
<name>A0A3E1NS59_9BACT</name>
<accession>A0A3E1NS59</accession>
<proteinExistence type="predicted"/>
<reference evidence="1 2" key="1">
    <citation type="submission" date="2018-08" db="EMBL/GenBank/DDBJ databases">
        <title>Chitinophaga sp. K20C18050901, a novel bacterium isolated from forest soil.</title>
        <authorList>
            <person name="Wang C."/>
        </authorList>
    </citation>
    <scope>NUCLEOTIDE SEQUENCE [LARGE SCALE GENOMIC DNA]</scope>
    <source>
        <strain evidence="1 2">K20C18050901</strain>
    </source>
</reference>
<dbReference type="RefSeq" id="WP_116857510.1">
    <property type="nucleotide sequence ID" value="NZ_QTJV01000019.1"/>
</dbReference>
<dbReference type="Proteomes" id="UP000261174">
    <property type="component" value="Unassembled WGS sequence"/>
</dbReference>
<dbReference type="InterPro" id="IPR016908">
    <property type="entry name" value="UCP029037"/>
</dbReference>
<sequence>MIIYQLIFSGDSIPDELKPFFLMDVHALLNSLNRSNQIVYKDNVVSFTGDKVYIFIACPGEEVISNGLNFYAKQWISNIEEDYSLKLSIERIGEHPEELNGSYLEVSAYILYGNSYLPLRSLDNFDPIPLYKFPYTYSDNASYYDINMWHSNYDNVYAIWDRGDINEPYFKELLSSIESQLTVEGIKICNRIKQLTNKDCYFYLFNYDNDVPDACPSCGGSWKLENRILDKFDFKCDKCKILSNLGVE</sequence>
<dbReference type="AlphaFoldDB" id="A0A3E1NS59"/>
<dbReference type="Pfam" id="PF10071">
    <property type="entry name" value="DUF2310"/>
    <property type="match status" value="1"/>
</dbReference>
<evidence type="ECO:0000313" key="1">
    <source>
        <dbReference type="EMBL" id="RFM30750.1"/>
    </source>
</evidence>
<dbReference type="EMBL" id="QTJV01000019">
    <property type="protein sequence ID" value="RFM30750.1"/>
    <property type="molecule type" value="Genomic_DNA"/>
</dbReference>
<dbReference type="OrthoDB" id="5589102at2"/>
<keyword evidence="2" id="KW-1185">Reference proteome</keyword>
<evidence type="ECO:0000313" key="2">
    <source>
        <dbReference type="Proteomes" id="UP000261174"/>
    </source>
</evidence>
<organism evidence="1 2">
    <name type="scientific">Chitinophaga silvisoli</name>
    <dbReference type="NCBI Taxonomy" id="2291814"/>
    <lineage>
        <taxon>Bacteria</taxon>
        <taxon>Pseudomonadati</taxon>
        <taxon>Bacteroidota</taxon>
        <taxon>Chitinophagia</taxon>
        <taxon>Chitinophagales</taxon>
        <taxon>Chitinophagaceae</taxon>
        <taxon>Chitinophaga</taxon>
    </lineage>
</organism>
<protein>
    <submittedName>
        <fullName evidence="1">Uncharacterized protein</fullName>
    </submittedName>
</protein>
<gene>
    <name evidence="1" type="ORF">DXN04_32055</name>
</gene>